<evidence type="ECO:0000259" key="1">
    <source>
        <dbReference type="Pfam" id="PF00646"/>
    </source>
</evidence>
<dbReference type="InterPro" id="IPR032675">
    <property type="entry name" value="LRR_dom_sf"/>
</dbReference>
<comment type="caution">
    <text evidence="4">The sequence shown here is derived from an EMBL/GenBank/DDBJ whole genome shotgun (WGS) entry which is preliminary data.</text>
</comment>
<organism evidence="4 5">
    <name type="scientific">Artemisia annua</name>
    <name type="common">Sweet wormwood</name>
    <dbReference type="NCBI Taxonomy" id="35608"/>
    <lineage>
        <taxon>Eukaryota</taxon>
        <taxon>Viridiplantae</taxon>
        <taxon>Streptophyta</taxon>
        <taxon>Embryophyta</taxon>
        <taxon>Tracheophyta</taxon>
        <taxon>Spermatophyta</taxon>
        <taxon>Magnoliopsida</taxon>
        <taxon>eudicotyledons</taxon>
        <taxon>Gunneridae</taxon>
        <taxon>Pentapetalae</taxon>
        <taxon>asterids</taxon>
        <taxon>campanulids</taxon>
        <taxon>Asterales</taxon>
        <taxon>Asteraceae</taxon>
        <taxon>Asteroideae</taxon>
        <taxon>Anthemideae</taxon>
        <taxon>Artemisiinae</taxon>
        <taxon>Artemisia</taxon>
    </lineage>
</organism>
<dbReference type="OrthoDB" id="594804at2759"/>
<dbReference type="InterPro" id="IPR055357">
    <property type="entry name" value="LRR_At1g61320_AtMIF1"/>
</dbReference>
<dbReference type="Pfam" id="PF23622">
    <property type="entry name" value="LRR_At1g61320_AtMIF1"/>
    <property type="match status" value="1"/>
</dbReference>
<gene>
    <name evidence="4" type="ORF">CTI12_AA259210</name>
</gene>
<name>A0A2U1MUZ7_ARTAN</name>
<dbReference type="Pfam" id="PF13963">
    <property type="entry name" value="Transpos_assoc"/>
    <property type="match status" value="1"/>
</dbReference>
<keyword evidence="5" id="KW-1185">Reference proteome</keyword>
<feature type="domain" description="F-box" evidence="1">
    <location>
        <begin position="160"/>
        <end position="198"/>
    </location>
</feature>
<dbReference type="STRING" id="35608.A0A2U1MUZ7"/>
<dbReference type="InterPro" id="IPR001810">
    <property type="entry name" value="F-box_dom"/>
</dbReference>
<dbReference type="EMBL" id="PKPP01004288">
    <property type="protein sequence ID" value="PWA65093.1"/>
    <property type="molecule type" value="Genomic_DNA"/>
</dbReference>
<feature type="domain" description="At1g61320/AtMIF1 LRR" evidence="3">
    <location>
        <begin position="233"/>
        <end position="435"/>
    </location>
</feature>
<sequence>MGKSWINAPINSKTFRDGAQNFISFARVRSIRGSIKCPCNRCCLGEWVDLDKAHGHILRYGFLRYFCNAYQFCISKTLANRTQDLDSLTLHCRGRCLDYYDMLTIRRWIHIAVMRKAKQLVLPPCLVSNLDSYQHSLRHKNMKKSDQSEAPTMDNIVDRISSLPDPILHVILSRLHSTEEVIRTRVLSTRWKYLWTSIPSVDISCYRGKSRLARVDTNKFKEFVYWVLANSILDLDSFTLNCLEYSDNSTIGRWIYLLVMKKIKQLDLKFLRRDNGNVIVLPRCLVDCDSLEVLKLDLNWSFLSLSSFTGSRTLKVLNLDKVELLDHELVRKFLVNCPLLEELSLIDCYAHNLDYLSISCPNLKTLRIEHLNYCERLMVLCPKLMYLEYGGCKAKQLQLDVKSLKKAVIKHKYIQQKDEICKLFAQVSHVEYLSVKYFFVNSILFACKRLNCPEEGLLGSLPKLKTLELTLASLSLTFYKLYAYEETMVRVVPEN</sequence>
<proteinExistence type="predicted"/>
<dbReference type="Gene3D" id="3.80.10.10">
    <property type="entry name" value="Ribonuclease Inhibitor"/>
    <property type="match status" value="1"/>
</dbReference>
<feature type="domain" description="Transposase-associated" evidence="2">
    <location>
        <begin position="3"/>
        <end position="65"/>
    </location>
</feature>
<evidence type="ECO:0000259" key="2">
    <source>
        <dbReference type="Pfam" id="PF13963"/>
    </source>
</evidence>
<dbReference type="AlphaFoldDB" id="A0A2U1MUZ7"/>
<evidence type="ECO:0000259" key="3">
    <source>
        <dbReference type="Pfam" id="PF23622"/>
    </source>
</evidence>
<reference evidence="4 5" key="1">
    <citation type="journal article" date="2018" name="Mol. Plant">
        <title>The genome of Artemisia annua provides insight into the evolution of Asteraceae family and artemisinin biosynthesis.</title>
        <authorList>
            <person name="Shen Q."/>
            <person name="Zhang L."/>
            <person name="Liao Z."/>
            <person name="Wang S."/>
            <person name="Yan T."/>
            <person name="Shi P."/>
            <person name="Liu M."/>
            <person name="Fu X."/>
            <person name="Pan Q."/>
            <person name="Wang Y."/>
            <person name="Lv Z."/>
            <person name="Lu X."/>
            <person name="Zhang F."/>
            <person name="Jiang W."/>
            <person name="Ma Y."/>
            <person name="Chen M."/>
            <person name="Hao X."/>
            <person name="Li L."/>
            <person name="Tang Y."/>
            <person name="Lv G."/>
            <person name="Zhou Y."/>
            <person name="Sun X."/>
            <person name="Brodelius P.E."/>
            <person name="Rose J.K.C."/>
            <person name="Tang K."/>
        </authorList>
    </citation>
    <scope>NUCLEOTIDE SEQUENCE [LARGE SCALE GENOMIC DNA]</scope>
    <source>
        <strain evidence="5">cv. Huhao1</strain>
        <tissue evidence="4">Leaf</tissue>
    </source>
</reference>
<dbReference type="InterPro" id="IPR029480">
    <property type="entry name" value="Transpos_assoc"/>
</dbReference>
<evidence type="ECO:0000313" key="5">
    <source>
        <dbReference type="Proteomes" id="UP000245207"/>
    </source>
</evidence>
<dbReference type="PANTHER" id="PTHR34223:SF51">
    <property type="entry name" value="OS06G0556300 PROTEIN"/>
    <property type="match status" value="1"/>
</dbReference>
<dbReference type="SUPFAM" id="SSF81383">
    <property type="entry name" value="F-box domain"/>
    <property type="match status" value="1"/>
</dbReference>
<evidence type="ECO:0000313" key="4">
    <source>
        <dbReference type="EMBL" id="PWA65093.1"/>
    </source>
</evidence>
<dbReference type="SUPFAM" id="SSF52058">
    <property type="entry name" value="L domain-like"/>
    <property type="match status" value="1"/>
</dbReference>
<dbReference type="PANTHER" id="PTHR34223">
    <property type="entry name" value="OS11G0201299 PROTEIN"/>
    <property type="match status" value="1"/>
</dbReference>
<dbReference type="Pfam" id="PF00646">
    <property type="entry name" value="F-box"/>
    <property type="match status" value="1"/>
</dbReference>
<dbReference type="Proteomes" id="UP000245207">
    <property type="component" value="Unassembled WGS sequence"/>
</dbReference>
<accession>A0A2U1MUZ7</accession>
<dbReference type="InterPro" id="IPR053197">
    <property type="entry name" value="F-box_SCFL_complex_component"/>
</dbReference>
<protein>
    <submittedName>
        <fullName evidence="4">F-box domain, Leucine-rich repeat domain, L domain-like protein</fullName>
    </submittedName>
</protein>
<dbReference type="InterPro" id="IPR036047">
    <property type="entry name" value="F-box-like_dom_sf"/>
</dbReference>